<evidence type="ECO:0000256" key="7">
    <source>
        <dbReference type="ARBA" id="ARBA00037085"/>
    </source>
</evidence>
<comment type="pathway">
    <text evidence="2">Siderophore biosynthesis; mycobactin biosynthesis.</text>
</comment>
<dbReference type="PROSITE" id="PS00072">
    <property type="entry name" value="ACYL_COA_DH_1"/>
    <property type="match status" value="1"/>
</dbReference>
<name>A0ABT6AMB9_9BURK</name>
<proteinExistence type="inferred from homology"/>
<reference evidence="13 14" key="1">
    <citation type="submission" date="2023-03" db="EMBL/GenBank/DDBJ databases">
        <title>Draft assemblies of triclosan tolerant bacteria isolated from returned activated sludge.</title>
        <authorList>
            <person name="Van Hamelsveld S."/>
        </authorList>
    </citation>
    <scope>NUCLEOTIDE SEQUENCE [LARGE SCALE GENOMIC DNA]</scope>
    <source>
        <strain evidence="13 14">GW210010_S58</strain>
    </source>
</reference>
<evidence type="ECO:0000259" key="10">
    <source>
        <dbReference type="Pfam" id="PF00441"/>
    </source>
</evidence>
<evidence type="ECO:0000256" key="1">
    <source>
        <dbReference type="ARBA" id="ARBA00001974"/>
    </source>
</evidence>
<dbReference type="InterPro" id="IPR006089">
    <property type="entry name" value="Acyl-CoA_DH_CS"/>
</dbReference>
<dbReference type="SUPFAM" id="SSF47203">
    <property type="entry name" value="Acyl-CoA dehydrogenase C-terminal domain-like"/>
    <property type="match status" value="1"/>
</dbReference>
<dbReference type="InterPro" id="IPR037069">
    <property type="entry name" value="AcylCoA_DH/ox_N_sf"/>
</dbReference>
<comment type="caution">
    <text evidence="13">The sequence shown here is derived from an EMBL/GenBank/DDBJ whole genome shotgun (WGS) entry which is preliminary data.</text>
</comment>
<dbReference type="EMBL" id="JARJLM010000210">
    <property type="protein sequence ID" value="MDF3833753.1"/>
    <property type="molecule type" value="Genomic_DNA"/>
</dbReference>
<evidence type="ECO:0000256" key="9">
    <source>
        <dbReference type="ARBA" id="ARBA00042660"/>
    </source>
</evidence>
<feature type="domain" description="Acyl-CoA dehydrogenase/oxidase N-terminal" evidence="12">
    <location>
        <begin position="7"/>
        <end position="116"/>
    </location>
</feature>
<comment type="cofactor">
    <cofactor evidence="1">
        <name>FAD</name>
        <dbReference type="ChEBI" id="CHEBI:57692"/>
    </cofactor>
</comment>
<evidence type="ECO:0000256" key="5">
    <source>
        <dbReference type="ARBA" id="ARBA00022827"/>
    </source>
</evidence>
<evidence type="ECO:0000256" key="6">
    <source>
        <dbReference type="ARBA" id="ARBA00023002"/>
    </source>
</evidence>
<keyword evidence="6" id="KW-0560">Oxidoreductase</keyword>
<feature type="domain" description="Acyl-CoA oxidase/dehydrogenase middle" evidence="11">
    <location>
        <begin position="120"/>
        <end position="216"/>
    </location>
</feature>
<evidence type="ECO:0000259" key="12">
    <source>
        <dbReference type="Pfam" id="PF02771"/>
    </source>
</evidence>
<dbReference type="InterPro" id="IPR036250">
    <property type="entry name" value="AcylCo_DH-like_C"/>
</dbReference>
<dbReference type="Pfam" id="PF02770">
    <property type="entry name" value="Acyl-CoA_dh_M"/>
    <property type="match status" value="1"/>
</dbReference>
<keyword evidence="5" id="KW-0274">FAD</keyword>
<dbReference type="Pfam" id="PF00441">
    <property type="entry name" value="Acyl-CoA_dh_1"/>
    <property type="match status" value="1"/>
</dbReference>
<dbReference type="Gene3D" id="2.40.110.10">
    <property type="entry name" value="Butyryl-CoA Dehydrogenase, subunit A, domain 2"/>
    <property type="match status" value="1"/>
</dbReference>
<dbReference type="PANTHER" id="PTHR48083:SF20">
    <property type="entry name" value="LONG-CHAIN SPECIFIC ACYL-COA DEHYDROGENASE, MITOCHONDRIAL"/>
    <property type="match status" value="1"/>
</dbReference>
<organism evidence="13 14">
    <name type="scientific">Cupriavidus basilensis</name>
    <dbReference type="NCBI Taxonomy" id="68895"/>
    <lineage>
        <taxon>Bacteria</taxon>
        <taxon>Pseudomonadati</taxon>
        <taxon>Pseudomonadota</taxon>
        <taxon>Betaproteobacteria</taxon>
        <taxon>Burkholderiales</taxon>
        <taxon>Burkholderiaceae</taxon>
        <taxon>Cupriavidus</taxon>
    </lineage>
</organism>
<dbReference type="RefSeq" id="WP_276264996.1">
    <property type="nucleotide sequence ID" value="NZ_JARJLM010000210.1"/>
</dbReference>
<dbReference type="PANTHER" id="PTHR48083">
    <property type="entry name" value="MEDIUM-CHAIN SPECIFIC ACYL-COA DEHYDROGENASE, MITOCHONDRIAL-RELATED"/>
    <property type="match status" value="1"/>
</dbReference>
<dbReference type="Proteomes" id="UP001216674">
    <property type="component" value="Unassembled WGS sequence"/>
</dbReference>
<dbReference type="InterPro" id="IPR050741">
    <property type="entry name" value="Acyl-CoA_dehydrogenase"/>
</dbReference>
<comment type="similarity">
    <text evidence="3">Belongs to the acyl-CoA dehydrogenase family.</text>
</comment>
<evidence type="ECO:0000313" key="13">
    <source>
        <dbReference type="EMBL" id="MDF3833753.1"/>
    </source>
</evidence>
<evidence type="ECO:0000256" key="3">
    <source>
        <dbReference type="ARBA" id="ARBA00009347"/>
    </source>
</evidence>
<dbReference type="InterPro" id="IPR013786">
    <property type="entry name" value="AcylCoA_DH/ox_N"/>
</dbReference>
<comment type="function">
    <text evidence="7">Catalyzes the dehydrogenation at the alpha-beta position of ACP-bound acyl chains. This results in the introduction of a double bond in the lipidic chain, which is further transferred to the epsilon-amino group of lysine residue in the mycobactin core by MbtK.</text>
</comment>
<dbReference type="Gene3D" id="1.20.140.10">
    <property type="entry name" value="Butyryl-CoA Dehydrogenase, subunit A, domain 3"/>
    <property type="match status" value="1"/>
</dbReference>
<accession>A0ABT6AMB9</accession>
<dbReference type="SUPFAM" id="SSF56645">
    <property type="entry name" value="Acyl-CoA dehydrogenase NM domain-like"/>
    <property type="match status" value="1"/>
</dbReference>
<dbReference type="Gene3D" id="1.10.540.10">
    <property type="entry name" value="Acyl-CoA dehydrogenase/oxidase, N-terminal domain"/>
    <property type="match status" value="1"/>
</dbReference>
<evidence type="ECO:0000256" key="4">
    <source>
        <dbReference type="ARBA" id="ARBA00022630"/>
    </source>
</evidence>
<dbReference type="InterPro" id="IPR006091">
    <property type="entry name" value="Acyl-CoA_Oxase/DH_mid-dom"/>
</dbReference>
<evidence type="ECO:0000256" key="8">
    <source>
        <dbReference type="ARBA" id="ARBA00040394"/>
    </source>
</evidence>
<evidence type="ECO:0000313" key="14">
    <source>
        <dbReference type="Proteomes" id="UP001216674"/>
    </source>
</evidence>
<protein>
    <recommendedName>
        <fullName evidence="8">Acyl-[acyl-carrier-protein] dehydrogenase MbtN</fullName>
    </recommendedName>
    <alternativeName>
        <fullName evidence="9">Mycobactin synthase protein N</fullName>
    </alternativeName>
</protein>
<gene>
    <name evidence="13" type="ORF">P3W85_12450</name>
</gene>
<sequence>MRPVLRDDHEQFREQVRRFIAHEIAPCYAGWERQGITPKHLWQRAGSAGLLNCALPEPFGAGGDFGHAAVVIEELARANYLGIGFSIHSEMVAPYLHRYGTPAQQARWLPAMARGECIGAVAMTEPDAGSDLKAIRTRARPDGKGGYLLSGQKTFITNGVNAGLMIVAASTNPDLGARGLSLFCLDDGMPGLRKGPPMAKIGQHAQDTCELFFDEVQVGADRLLGAENNGFDLLARQLAPERLAIALRACASLEGMLEDAIAYTRQRKAFGRRVADYQNTRFKLADARAQLAMLRVFLDHCLALQLQDRLDPVTAAIAKLNATELQGRMLDDLLQMYGGYGYMAEYGIGRAWVDARAMRIYGGTSEIMRELIARTI</sequence>
<keyword evidence="4" id="KW-0285">Flavoprotein</keyword>
<evidence type="ECO:0000256" key="2">
    <source>
        <dbReference type="ARBA" id="ARBA00005102"/>
    </source>
</evidence>
<evidence type="ECO:0000259" key="11">
    <source>
        <dbReference type="Pfam" id="PF02770"/>
    </source>
</evidence>
<dbReference type="InterPro" id="IPR046373">
    <property type="entry name" value="Acyl-CoA_Oxase/DH_mid-dom_sf"/>
</dbReference>
<dbReference type="InterPro" id="IPR009075">
    <property type="entry name" value="AcylCo_DH/oxidase_C"/>
</dbReference>
<feature type="domain" description="Acyl-CoA dehydrogenase/oxidase C-terminal" evidence="10">
    <location>
        <begin position="228"/>
        <end position="375"/>
    </location>
</feature>
<dbReference type="Pfam" id="PF02771">
    <property type="entry name" value="Acyl-CoA_dh_N"/>
    <property type="match status" value="1"/>
</dbReference>
<dbReference type="InterPro" id="IPR009100">
    <property type="entry name" value="AcylCoA_DH/oxidase_NM_dom_sf"/>
</dbReference>
<dbReference type="PROSITE" id="PS00073">
    <property type="entry name" value="ACYL_COA_DH_2"/>
    <property type="match status" value="1"/>
</dbReference>
<keyword evidence="14" id="KW-1185">Reference proteome</keyword>